<dbReference type="CDD" id="cd00154">
    <property type="entry name" value="Rab"/>
    <property type="match status" value="1"/>
</dbReference>
<evidence type="ECO:0000313" key="2">
    <source>
        <dbReference type="EMBL" id="OMJ70729.1"/>
    </source>
</evidence>
<dbReference type="SMART" id="SM00175">
    <property type="entry name" value="RAB"/>
    <property type="match status" value="1"/>
</dbReference>
<dbReference type="SUPFAM" id="SSF52540">
    <property type="entry name" value="P-loop containing nucleoside triphosphate hydrolases"/>
    <property type="match status" value="1"/>
</dbReference>
<dbReference type="SMART" id="SM00174">
    <property type="entry name" value="RHO"/>
    <property type="match status" value="1"/>
</dbReference>
<dbReference type="GO" id="GO:0003924">
    <property type="term" value="F:GTPase activity"/>
    <property type="evidence" value="ECO:0007669"/>
    <property type="project" value="InterPro"/>
</dbReference>
<dbReference type="InterPro" id="IPR027417">
    <property type="entry name" value="P-loop_NTPase"/>
</dbReference>
<dbReference type="EMBL" id="MPUH01001059">
    <property type="protein sequence ID" value="OMJ70729.1"/>
    <property type="molecule type" value="Genomic_DNA"/>
</dbReference>
<protein>
    <submittedName>
        <fullName evidence="2">Uncharacterized protein</fullName>
    </submittedName>
</protein>
<dbReference type="InterPro" id="IPR005225">
    <property type="entry name" value="Small_GTP-bd"/>
</dbReference>
<keyword evidence="3" id="KW-1185">Reference proteome</keyword>
<dbReference type="FunFam" id="3.40.50.300:FF:000808">
    <property type="entry name" value="Small GTP-binding protein, putative"/>
    <property type="match status" value="1"/>
</dbReference>
<dbReference type="NCBIfam" id="TIGR00231">
    <property type="entry name" value="small_GTP"/>
    <property type="match status" value="1"/>
</dbReference>
<dbReference type="InterPro" id="IPR001806">
    <property type="entry name" value="Small_GTPase"/>
</dbReference>
<comment type="caution">
    <text evidence="2">The sequence shown here is derived from an EMBL/GenBank/DDBJ whole genome shotgun (WGS) entry which is preliminary data.</text>
</comment>
<dbReference type="PRINTS" id="PR00449">
    <property type="entry name" value="RASTRNSFRMNG"/>
</dbReference>
<proteinExistence type="predicted"/>
<keyword evidence="1" id="KW-0547">Nucleotide-binding</keyword>
<accession>A0A1R2B1V3</accession>
<dbReference type="PROSITE" id="PS51421">
    <property type="entry name" value="RAS"/>
    <property type="match status" value="1"/>
</dbReference>
<dbReference type="OrthoDB" id="63533at2759"/>
<dbReference type="PROSITE" id="PS51420">
    <property type="entry name" value="RHO"/>
    <property type="match status" value="1"/>
</dbReference>
<dbReference type="Proteomes" id="UP000187209">
    <property type="component" value="Unassembled WGS sequence"/>
</dbReference>
<dbReference type="PANTHER" id="PTHR47978">
    <property type="match status" value="1"/>
</dbReference>
<dbReference type="AlphaFoldDB" id="A0A1R2B1V3"/>
<dbReference type="Gene3D" id="3.40.50.300">
    <property type="entry name" value="P-loop containing nucleotide triphosphate hydrolases"/>
    <property type="match status" value="1"/>
</dbReference>
<dbReference type="PROSITE" id="PS51419">
    <property type="entry name" value="RAB"/>
    <property type="match status" value="1"/>
</dbReference>
<dbReference type="SMART" id="SM00173">
    <property type="entry name" value="RAS"/>
    <property type="match status" value="1"/>
</dbReference>
<gene>
    <name evidence="2" type="ORF">SteCoe_31229</name>
</gene>
<organism evidence="2 3">
    <name type="scientific">Stentor coeruleus</name>
    <dbReference type="NCBI Taxonomy" id="5963"/>
    <lineage>
        <taxon>Eukaryota</taxon>
        <taxon>Sar</taxon>
        <taxon>Alveolata</taxon>
        <taxon>Ciliophora</taxon>
        <taxon>Postciliodesmatophora</taxon>
        <taxon>Heterotrichea</taxon>
        <taxon>Heterotrichida</taxon>
        <taxon>Stentoridae</taxon>
        <taxon>Stentor</taxon>
    </lineage>
</organism>
<evidence type="ECO:0000256" key="1">
    <source>
        <dbReference type="ARBA" id="ARBA00022741"/>
    </source>
</evidence>
<sequence>MNDLEQAKVVLLGDANSGKTSILQRYIGKTFNNHSSPTIGSTYLTKIVDFNRKSIKLCIWDTAGQERYYSLAPSYAREAKVCMLVYDITSKDSFYNLDRWYNCIKDHLAENVIIVIVGNKHDLESKEAVPVEEVKNFAEIIGAMYMRTSAKCDTGIEEMFIEICRELVGNDSIQKMPTYRSANSVKLEPVKIEMVKKKKKCCK</sequence>
<dbReference type="Pfam" id="PF00071">
    <property type="entry name" value="Ras"/>
    <property type="match status" value="1"/>
</dbReference>
<evidence type="ECO:0000313" key="3">
    <source>
        <dbReference type="Proteomes" id="UP000187209"/>
    </source>
</evidence>
<name>A0A1R2B1V3_9CILI</name>
<dbReference type="GO" id="GO:0005525">
    <property type="term" value="F:GTP binding"/>
    <property type="evidence" value="ECO:0007669"/>
    <property type="project" value="InterPro"/>
</dbReference>
<reference evidence="2 3" key="1">
    <citation type="submission" date="2016-11" db="EMBL/GenBank/DDBJ databases">
        <title>The macronuclear genome of Stentor coeruleus: a giant cell with tiny introns.</title>
        <authorList>
            <person name="Slabodnick M."/>
            <person name="Ruby J.G."/>
            <person name="Reiff S.B."/>
            <person name="Swart E.C."/>
            <person name="Gosai S."/>
            <person name="Prabakaran S."/>
            <person name="Witkowska E."/>
            <person name="Larue G.E."/>
            <person name="Fisher S."/>
            <person name="Freeman R.M."/>
            <person name="Gunawardena J."/>
            <person name="Chu W."/>
            <person name="Stover N.A."/>
            <person name="Gregory B.D."/>
            <person name="Nowacki M."/>
            <person name="Derisi J."/>
            <person name="Roy S.W."/>
            <person name="Marshall W.F."/>
            <person name="Sood P."/>
        </authorList>
    </citation>
    <scope>NUCLEOTIDE SEQUENCE [LARGE SCALE GENOMIC DNA]</scope>
    <source>
        <strain evidence="2">WM001</strain>
    </source>
</reference>
<dbReference type="SMART" id="SM00176">
    <property type="entry name" value="RAN"/>
    <property type="match status" value="1"/>
</dbReference>